<accession>A0ABV2CTR5</accession>
<feature type="chain" id="PRO_5047536827" evidence="3">
    <location>
        <begin position="24"/>
        <end position="436"/>
    </location>
</feature>
<keyword evidence="3" id="KW-0732">Signal</keyword>
<dbReference type="PANTHER" id="PTHR21666">
    <property type="entry name" value="PEPTIDASE-RELATED"/>
    <property type="match status" value="1"/>
</dbReference>
<dbReference type="InterPro" id="IPR050570">
    <property type="entry name" value="Cell_wall_metabolism_enzyme"/>
</dbReference>
<feature type="compositionally biased region" description="Basic and acidic residues" evidence="2">
    <location>
        <begin position="244"/>
        <end position="269"/>
    </location>
</feature>
<reference evidence="5 6" key="1">
    <citation type="submission" date="2024-07" db="EMBL/GenBank/DDBJ databases">
        <title>Uliginosibacterium paludis KCTC:42655.</title>
        <authorList>
            <person name="Kim M.K."/>
        </authorList>
    </citation>
    <scope>NUCLEOTIDE SEQUENCE [LARGE SCALE GENOMIC DNA]</scope>
    <source>
        <strain evidence="5 6">KCTC 42655</strain>
    </source>
</reference>
<feature type="signal peptide" evidence="3">
    <location>
        <begin position="1"/>
        <end position="23"/>
    </location>
</feature>
<organism evidence="5 6">
    <name type="scientific">Uliginosibacterium paludis</name>
    <dbReference type="NCBI Taxonomy" id="1615952"/>
    <lineage>
        <taxon>Bacteria</taxon>
        <taxon>Pseudomonadati</taxon>
        <taxon>Pseudomonadota</taxon>
        <taxon>Betaproteobacteria</taxon>
        <taxon>Rhodocyclales</taxon>
        <taxon>Zoogloeaceae</taxon>
        <taxon>Uliginosibacterium</taxon>
    </lineage>
</organism>
<dbReference type="Pfam" id="PF01551">
    <property type="entry name" value="Peptidase_M23"/>
    <property type="match status" value="1"/>
</dbReference>
<dbReference type="Gene3D" id="6.10.250.3150">
    <property type="match status" value="1"/>
</dbReference>
<evidence type="ECO:0000313" key="5">
    <source>
        <dbReference type="EMBL" id="MET1491317.1"/>
    </source>
</evidence>
<feature type="coiled-coil region" evidence="1">
    <location>
        <begin position="26"/>
        <end position="109"/>
    </location>
</feature>
<gene>
    <name evidence="5" type="ORF">ABVT11_15865</name>
</gene>
<feature type="compositionally biased region" description="Low complexity" evidence="2">
    <location>
        <begin position="270"/>
        <end position="289"/>
    </location>
</feature>
<dbReference type="InterPro" id="IPR011055">
    <property type="entry name" value="Dup_hybrid_motif"/>
</dbReference>
<dbReference type="Proteomes" id="UP001548590">
    <property type="component" value="Unassembled WGS sequence"/>
</dbReference>
<evidence type="ECO:0000256" key="2">
    <source>
        <dbReference type="SAM" id="MobiDB-lite"/>
    </source>
</evidence>
<dbReference type="RefSeq" id="WP_345929383.1">
    <property type="nucleotide sequence ID" value="NZ_JBDIVF010000009.1"/>
</dbReference>
<dbReference type="SUPFAM" id="SSF51261">
    <property type="entry name" value="Duplicated hybrid motif"/>
    <property type="match status" value="1"/>
</dbReference>
<evidence type="ECO:0000256" key="1">
    <source>
        <dbReference type="SAM" id="Coils"/>
    </source>
</evidence>
<dbReference type="InterPro" id="IPR016047">
    <property type="entry name" value="M23ase_b-sheet_dom"/>
</dbReference>
<feature type="region of interest" description="Disordered" evidence="2">
    <location>
        <begin position="244"/>
        <end position="300"/>
    </location>
</feature>
<evidence type="ECO:0000256" key="3">
    <source>
        <dbReference type="SAM" id="SignalP"/>
    </source>
</evidence>
<protein>
    <submittedName>
        <fullName evidence="5">Peptidoglycan DD-metalloendopeptidase family protein</fullName>
    </submittedName>
</protein>
<keyword evidence="6" id="KW-1185">Reference proteome</keyword>
<dbReference type="EMBL" id="JBEWLZ010000011">
    <property type="protein sequence ID" value="MET1491317.1"/>
    <property type="molecule type" value="Genomic_DNA"/>
</dbReference>
<sequence>MPWQAVLAAFLAAACMLSAGAHAAPADARRGELADLKARITALQNEIARGEESHHEVADELADADRAISAAQRKLRDIAVRRAELEQQLLAQQTEKARLESELAGLKAKLGEAVFRMYVEGGQGGTRRFLSGDDPNQLARDAHYLEQIARQRMQAIEQARQTMARLEALAAETARQRDALAAIEQERRGEQQSLLAEKEQQRAVLSRISAQLSEQRGEMRTLQRNEERMEKLIQGLEKIARQQAEARARADAQARAEAESRARQAEQHRSQAAASAPSRADSTASADPAGGQTSRLADSGTSGTAFAALKGRLGWPVRGAIKGRFGSPRAGGVTNWHGVFIKAESGVEVRAVAAGKVVFADWLRGFGNVVILDHGEGYMTVYGNNDSLLRNPGDTVRTAEALATVGSSGGQDESGLYFEIRHRGQPQDPAKWMAAK</sequence>
<dbReference type="Gene3D" id="2.70.70.10">
    <property type="entry name" value="Glucose Permease (Domain IIA)"/>
    <property type="match status" value="1"/>
</dbReference>
<name>A0ABV2CTR5_9RHOO</name>
<dbReference type="PANTHER" id="PTHR21666:SF270">
    <property type="entry name" value="MUREIN HYDROLASE ACTIVATOR ENVC"/>
    <property type="match status" value="1"/>
</dbReference>
<dbReference type="CDD" id="cd12797">
    <property type="entry name" value="M23_peptidase"/>
    <property type="match status" value="1"/>
</dbReference>
<comment type="caution">
    <text evidence="5">The sequence shown here is derived from an EMBL/GenBank/DDBJ whole genome shotgun (WGS) entry which is preliminary data.</text>
</comment>
<feature type="domain" description="M23ase beta-sheet core" evidence="4">
    <location>
        <begin position="335"/>
        <end position="429"/>
    </location>
</feature>
<feature type="compositionally biased region" description="Polar residues" evidence="2">
    <location>
        <begin position="291"/>
        <end position="300"/>
    </location>
</feature>
<evidence type="ECO:0000259" key="4">
    <source>
        <dbReference type="Pfam" id="PF01551"/>
    </source>
</evidence>
<proteinExistence type="predicted"/>
<keyword evidence="1" id="KW-0175">Coiled coil</keyword>
<evidence type="ECO:0000313" key="6">
    <source>
        <dbReference type="Proteomes" id="UP001548590"/>
    </source>
</evidence>